<protein>
    <submittedName>
        <fullName evidence="1">Uncharacterized protein</fullName>
    </submittedName>
</protein>
<evidence type="ECO:0000313" key="1">
    <source>
        <dbReference type="EMBL" id="JAC86977.1"/>
    </source>
</evidence>
<dbReference type="InterPro" id="IPR010487">
    <property type="entry name" value="NGRN/Rrg9"/>
</dbReference>
<dbReference type="PANTHER" id="PTHR13475:SF3">
    <property type="entry name" value="NEUGRIN"/>
    <property type="match status" value="1"/>
</dbReference>
<dbReference type="PANTHER" id="PTHR13475">
    <property type="entry name" value="NEUGRIN"/>
    <property type="match status" value="1"/>
</dbReference>
<accession>A0A069DTH8</accession>
<organism evidence="1">
    <name type="scientific">Panstrongylus megistus</name>
    <dbReference type="NCBI Taxonomy" id="65343"/>
    <lineage>
        <taxon>Eukaryota</taxon>
        <taxon>Metazoa</taxon>
        <taxon>Ecdysozoa</taxon>
        <taxon>Arthropoda</taxon>
        <taxon>Hexapoda</taxon>
        <taxon>Insecta</taxon>
        <taxon>Pterygota</taxon>
        <taxon>Neoptera</taxon>
        <taxon>Paraneoptera</taxon>
        <taxon>Hemiptera</taxon>
        <taxon>Heteroptera</taxon>
        <taxon>Panheteroptera</taxon>
        <taxon>Cimicomorpha</taxon>
        <taxon>Reduviidae</taxon>
        <taxon>Triatominae</taxon>
        <taxon>Panstrongylus</taxon>
    </lineage>
</organism>
<dbReference type="GO" id="GO:0005634">
    <property type="term" value="C:nucleus"/>
    <property type="evidence" value="ECO:0007669"/>
    <property type="project" value="TreeGrafter"/>
</dbReference>
<dbReference type="EMBL" id="GBGD01001912">
    <property type="protein sequence ID" value="JAC86977.1"/>
    <property type="molecule type" value="mRNA"/>
</dbReference>
<dbReference type="Pfam" id="PF06413">
    <property type="entry name" value="Neugrin"/>
    <property type="match status" value="1"/>
</dbReference>
<sequence>MLSLKNWFNVSSTISVRTYRKRLNPIKLNPGIDRRLKLYKEEQADLANIKLNEECLDNLEEDIYNSKDLRTSHAREVKKLQSKILLKQIERKHFTTQKLPNMLLWTEKEQIRLLSQSDPDLWTPEKLSECFPATSDIIIKLLKSQWKPANNERIKTHDKRVSANWAAFEMGKLNLPDYISRHLKFFTSRKKIAFKKEENLPEKSEPKIGEFADIIRKYKNTRILTKTYEDSNMIPPLKSIENDTYVLNNIPNSRRRMKECTLEEIEKVHAGEANNDLSIISKRNDESNLLQGCLNESTFSKPYNNNVKTVEEESTYQVNNRFEENFLMKIKIPKEKWKKGCIYKVNNCYYSDDGEFLYRI</sequence>
<dbReference type="AlphaFoldDB" id="A0A069DTH8"/>
<name>A0A069DTH8_9HEMI</name>
<proteinExistence type="evidence at transcript level"/>
<reference evidence="1" key="1">
    <citation type="journal article" date="2015" name="J. Med. Entomol.">
        <title>A Deep Insight Into the Sialotranscriptome of the Chagas Disease Vector, Panstrongylus megistus (Hemiptera: Heteroptera).</title>
        <authorList>
            <person name="Ribeiro J.M."/>
            <person name="Schwarz A."/>
            <person name="Francischetti I.M."/>
        </authorList>
    </citation>
    <scope>NUCLEOTIDE SEQUENCE</scope>
    <source>
        <tissue evidence="1">Salivary glands</tissue>
    </source>
</reference>